<dbReference type="RefSeq" id="WP_119704924.1">
    <property type="nucleotide sequence ID" value="NZ_JBHSOI010000002.1"/>
</dbReference>
<comment type="caution">
    <text evidence="3">The sequence shown here is derived from an EMBL/GenBank/DDBJ whole genome shotgun (WGS) entry which is preliminary data.</text>
</comment>
<gene>
    <name evidence="3" type="ORF">DX116_14370</name>
</gene>
<evidence type="ECO:0000313" key="4">
    <source>
        <dbReference type="Proteomes" id="UP000265581"/>
    </source>
</evidence>
<keyword evidence="2" id="KW-0472">Membrane</keyword>
<evidence type="ECO:0000256" key="2">
    <source>
        <dbReference type="SAM" id="Phobius"/>
    </source>
</evidence>
<feature type="compositionally biased region" description="Pro residues" evidence="1">
    <location>
        <begin position="99"/>
        <end position="117"/>
    </location>
</feature>
<feature type="transmembrane region" description="Helical" evidence="2">
    <location>
        <begin position="128"/>
        <end position="151"/>
    </location>
</feature>
<keyword evidence="2" id="KW-0812">Transmembrane</keyword>
<feature type="region of interest" description="Disordered" evidence="1">
    <location>
        <begin position="69"/>
        <end position="121"/>
    </location>
</feature>
<keyword evidence="4" id="KW-1185">Reference proteome</keyword>
<organism evidence="3 4">
    <name type="scientific">Aeromicrobium endophyticum</name>
    <dbReference type="NCBI Taxonomy" id="2292704"/>
    <lineage>
        <taxon>Bacteria</taxon>
        <taxon>Bacillati</taxon>
        <taxon>Actinomycetota</taxon>
        <taxon>Actinomycetes</taxon>
        <taxon>Propionibacteriales</taxon>
        <taxon>Nocardioidaceae</taxon>
        <taxon>Aeromicrobium</taxon>
    </lineage>
</organism>
<proteinExistence type="predicted"/>
<reference evidence="3 4" key="1">
    <citation type="submission" date="2018-08" db="EMBL/GenBank/DDBJ databases">
        <title>Aeromicrobium sp. M2KJ-4, whole genome shotgun sequence.</title>
        <authorList>
            <person name="Tuo L."/>
        </authorList>
    </citation>
    <scope>NUCLEOTIDE SEQUENCE [LARGE SCALE GENOMIC DNA]</scope>
    <source>
        <strain evidence="3 4">M2KJ-4</strain>
    </source>
</reference>
<evidence type="ECO:0000313" key="3">
    <source>
        <dbReference type="EMBL" id="REK70329.1"/>
    </source>
</evidence>
<dbReference type="Proteomes" id="UP000265581">
    <property type="component" value="Unassembled WGS sequence"/>
</dbReference>
<accession>A0A371P312</accession>
<keyword evidence="2" id="KW-1133">Transmembrane helix</keyword>
<name>A0A371P312_9ACTN</name>
<sequence length="303" mass="31944">MTIDHSSDFDARRVGRRQRRAAARLIRRATALTAADRELRVQQARAARTRGELNALTRGLEAMAAAPVRSSVARPPMSGLPVATPPAALQRAAPSVPGARPPASPAWPPSSPPPQQPPARRRSFNSKILVGLVALVLACGGSVVSCVSSLVDTVSDSSSGGSSSGPPDLATHAGLTGMIDAYDDEVDDAAVLLVVEPRSAELWTDSGATTSTRYRYDGDVTRASDVQGYSSELPFDLDDIDLDVVLAAVRQARRTSGLADDDARVQITGSAGGPRTLVTFPSSTRPTYQLFVDHDGDVVYETD</sequence>
<dbReference type="EMBL" id="QUBR01000002">
    <property type="protein sequence ID" value="REK70329.1"/>
    <property type="molecule type" value="Genomic_DNA"/>
</dbReference>
<dbReference type="AlphaFoldDB" id="A0A371P312"/>
<protein>
    <submittedName>
        <fullName evidence="3">DUF1707 domain-containing protein</fullName>
    </submittedName>
</protein>
<evidence type="ECO:0000256" key="1">
    <source>
        <dbReference type="SAM" id="MobiDB-lite"/>
    </source>
</evidence>